<evidence type="ECO:0000256" key="13">
    <source>
        <dbReference type="ARBA" id="ARBA00023125"/>
    </source>
</evidence>
<dbReference type="PANTHER" id="PTHR11076:SF33">
    <property type="entry name" value="DNA POLYMERASE KAPPA"/>
    <property type="match status" value="1"/>
</dbReference>
<comment type="caution">
    <text evidence="20">The sequence shown here is derived from an EMBL/GenBank/DDBJ whole genome shotgun (WGS) entry which is preliminary data.</text>
</comment>
<dbReference type="Proteomes" id="UP000630353">
    <property type="component" value="Unassembled WGS sequence"/>
</dbReference>
<evidence type="ECO:0000256" key="5">
    <source>
        <dbReference type="ARBA" id="ARBA00022490"/>
    </source>
</evidence>
<keyword evidence="12 17" id="KW-0239">DNA-directed DNA polymerase</keyword>
<protein>
    <recommendedName>
        <fullName evidence="17">DNA polymerase IV</fullName>
        <shortName evidence="17">Pol IV</shortName>
        <ecNumber evidence="17">2.7.7.7</ecNumber>
    </recommendedName>
</protein>
<dbReference type="Gene3D" id="3.30.1490.100">
    <property type="entry name" value="DNA polymerase, Y-family, little finger domain"/>
    <property type="match status" value="1"/>
</dbReference>
<dbReference type="EC" id="2.7.7.7" evidence="17"/>
<dbReference type="GO" id="GO:0003684">
    <property type="term" value="F:damaged DNA binding"/>
    <property type="evidence" value="ECO:0007669"/>
    <property type="project" value="InterPro"/>
</dbReference>
<evidence type="ECO:0000256" key="3">
    <source>
        <dbReference type="ARBA" id="ARBA00011245"/>
    </source>
</evidence>
<evidence type="ECO:0000256" key="8">
    <source>
        <dbReference type="ARBA" id="ARBA00022705"/>
    </source>
</evidence>
<keyword evidence="10 17" id="KW-0227">DNA damage</keyword>
<dbReference type="InterPro" id="IPR022880">
    <property type="entry name" value="DNApol_IV"/>
</dbReference>
<evidence type="ECO:0000256" key="9">
    <source>
        <dbReference type="ARBA" id="ARBA00022723"/>
    </source>
</evidence>
<reference evidence="20" key="1">
    <citation type="journal article" date="2014" name="Int. J. Syst. Evol. Microbiol.">
        <title>Complete genome sequence of Corynebacterium casei LMG S-19264T (=DSM 44701T), isolated from a smear-ripened cheese.</title>
        <authorList>
            <consortium name="US DOE Joint Genome Institute (JGI-PGF)"/>
            <person name="Walter F."/>
            <person name="Albersmeier A."/>
            <person name="Kalinowski J."/>
            <person name="Ruckert C."/>
        </authorList>
    </citation>
    <scope>NUCLEOTIDE SEQUENCE</scope>
    <source>
        <strain evidence="20">KCTC 42651</strain>
    </source>
</reference>
<gene>
    <name evidence="17 20" type="primary">dinB</name>
    <name evidence="20" type="ORF">GCM10017083_21870</name>
</gene>
<dbReference type="FunFam" id="3.40.1170.60:FF:000001">
    <property type="entry name" value="DNA polymerase IV"/>
    <property type="match status" value="1"/>
</dbReference>
<keyword evidence="4 17" id="KW-0515">Mutator protein</keyword>
<keyword evidence="5 17" id="KW-0963">Cytoplasm</keyword>
<dbReference type="InterPro" id="IPR050116">
    <property type="entry name" value="DNA_polymerase-Y"/>
</dbReference>
<keyword evidence="13 17" id="KW-0238">DNA-binding</keyword>
<dbReference type="EMBL" id="BMZS01000004">
    <property type="protein sequence ID" value="GHD49518.1"/>
    <property type="molecule type" value="Genomic_DNA"/>
</dbReference>
<dbReference type="GO" id="GO:0009432">
    <property type="term" value="P:SOS response"/>
    <property type="evidence" value="ECO:0007669"/>
    <property type="project" value="TreeGrafter"/>
</dbReference>
<comment type="similarity">
    <text evidence="2 17">Belongs to the DNA polymerase type-Y family.</text>
</comment>
<dbReference type="AlphaFoldDB" id="A0A918XRH0"/>
<evidence type="ECO:0000256" key="15">
    <source>
        <dbReference type="ARBA" id="ARBA00025589"/>
    </source>
</evidence>
<dbReference type="GO" id="GO:0006261">
    <property type="term" value="P:DNA-templated DNA replication"/>
    <property type="evidence" value="ECO:0007669"/>
    <property type="project" value="UniProtKB-UniRule"/>
</dbReference>
<dbReference type="SUPFAM" id="SSF100879">
    <property type="entry name" value="Lesion bypass DNA polymerase (Y-family), little finger domain"/>
    <property type="match status" value="1"/>
</dbReference>
<dbReference type="SUPFAM" id="SSF56672">
    <property type="entry name" value="DNA/RNA polymerases"/>
    <property type="match status" value="1"/>
</dbReference>
<evidence type="ECO:0000256" key="4">
    <source>
        <dbReference type="ARBA" id="ARBA00022457"/>
    </source>
</evidence>
<dbReference type="InterPro" id="IPR043128">
    <property type="entry name" value="Rev_trsase/Diguanyl_cyclase"/>
</dbReference>
<name>A0A918XRH0_9PROT</name>
<comment type="function">
    <text evidence="15 17">Poorly processive, error-prone DNA polymerase involved in untargeted mutagenesis. Copies undamaged DNA at stalled replication forks, which arise in vivo from mismatched or misaligned primer ends. These misaligned primers can be extended by PolIV. Exhibits no 3'-5' exonuclease (proofreading) activity. May be involved in translesional synthesis, in conjunction with the beta clamp from PolIII.</text>
</comment>
<dbReference type="Pfam" id="PF00817">
    <property type="entry name" value="IMS"/>
    <property type="match status" value="1"/>
</dbReference>
<feature type="site" description="Substrate discrimination" evidence="17">
    <location>
        <position position="57"/>
    </location>
</feature>
<evidence type="ECO:0000256" key="17">
    <source>
        <dbReference type="HAMAP-Rule" id="MF_01113"/>
    </source>
</evidence>
<evidence type="ECO:0000256" key="11">
    <source>
        <dbReference type="ARBA" id="ARBA00022842"/>
    </source>
</evidence>
<evidence type="ECO:0000256" key="16">
    <source>
        <dbReference type="ARBA" id="ARBA00049244"/>
    </source>
</evidence>
<feature type="binding site" evidence="17">
    <location>
        <position position="52"/>
    </location>
    <ligand>
        <name>Mg(2+)</name>
        <dbReference type="ChEBI" id="CHEBI:18420"/>
    </ligand>
</feature>
<evidence type="ECO:0000256" key="14">
    <source>
        <dbReference type="ARBA" id="ARBA00023204"/>
    </source>
</evidence>
<dbReference type="InterPro" id="IPR017961">
    <property type="entry name" value="DNA_pol_Y-fam_little_finger"/>
</dbReference>
<keyword evidence="6 17" id="KW-0808">Transferase</keyword>
<evidence type="ECO:0000259" key="19">
    <source>
        <dbReference type="PROSITE" id="PS50173"/>
    </source>
</evidence>
<evidence type="ECO:0000256" key="1">
    <source>
        <dbReference type="ARBA" id="ARBA00004496"/>
    </source>
</evidence>
<dbReference type="InterPro" id="IPR043502">
    <property type="entry name" value="DNA/RNA_pol_sf"/>
</dbReference>
<comment type="catalytic activity">
    <reaction evidence="16 17">
        <text>DNA(n) + a 2'-deoxyribonucleoside 5'-triphosphate = DNA(n+1) + diphosphate</text>
        <dbReference type="Rhea" id="RHEA:22508"/>
        <dbReference type="Rhea" id="RHEA-COMP:17339"/>
        <dbReference type="Rhea" id="RHEA-COMP:17340"/>
        <dbReference type="ChEBI" id="CHEBI:33019"/>
        <dbReference type="ChEBI" id="CHEBI:61560"/>
        <dbReference type="ChEBI" id="CHEBI:173112"/>
        <dbReference type="EC" id="2.7.7.7"/>
    </reaction>
</comment>
<feature type="domain" description="UmuC" evidence="19">
    <location>
        <begin position="48"/>
        <end position="228"/>
    </location>
</feature>
<dbReference type="FunFam" id="3.30.1490.100:FF:000004">
    <property type="entry name" value="DNA polymerase IV"/>
    <property type="match status" value="1"/>
</dbReference>
<reference evidence="20" key="2">
    <citation type="submission" date="2020-09" db="EMBL/GenBank/DDBJ databases">
        <authorList>
            <person name="Sun Q."/>
            <person name="Kim S."/>
        </authorList>
    </citation>
    <scope>NUCLEOTIDE SEQUENCE</scope>
    <source>
        <strain evidence="20">KCTC 42651</strain>
    </source>
</reference>
<comment type="subunit">
    <text evidence="3 17">Monomer.</text>
</comment>
<evidence type="ECO:0000313" key="21">
    <source>
        <dbReference type="Proteomes" id="UP000630353"/>
    </source>
</evidence>
<dbReference type="Gene3D" id="3.40.1170.60">
    <property type="match status" value="1"/>
</dbReference>
<feature type="active site" evidence="17">
    <location>
        <position position="146"/>
    </location>
</feature>
<dbReference type="GO" id="GO:0005829">
    <property type="term" value="C:cytosol"/>
    <property type="evidence" value="ECO:0007669"/>
    <property type="project" value="TreeGrafter"/>
</dbReference>
<dbReference type="RefSeq" id="WP_189989285.1">
    <property type="nucleotide sequence ID" value="NZ_BMZS01000004.1"/>
</dbReference>
<proteinExistence type="inferred from homology"/>
<keyword evidence="9 17" id="KW-0479">Metal-binding</keyword>
<evidence type="ECO:0000313" key="20">
    <source>
        <dbReference type="EMBL" id="GHD49518.1"/>
    </source>
</evidence>
<keyword evidence="14 17" id="KW-0234">DNA repair</keyword>
<feature type="compositionally biased region" description="Basic and acidic residues" evidence="18">
    <location>
        <begin position="435"/>
        <end position="446"/>
    </location>
</feature>
<organism evidence="20 21">
    <name type="scientific">Thalassobaculum fulvum</name>
    <dbReference type="NCBI Taxonomy" id="1633335"/>
    <lineage>
        <taxon>Bacteria</taxon>
        <taxon>Pseudomonadati</taxon>
        <taxon>Pseudomonadota</taxon>
        <taxon>Alphaproteobacteria</taxon>
        <taxon>Rhodospirillales</taxon>
        <taxon>Thalassobaculaceae</taxon>
        <taxon>Thalassobaculum</taxon>
    </lineage>
</organism>
<dbReference type="PANTHER" id="PTHR11076">
    <property type="entry name" value="DNA REPAIR POLYMERASE UMUC / TRANSFERASE FAMILY MEMBER"/>
    <property type="match status" value="1"/>
</dbReference>
<keyword evidence="7 17" id="KW-0548">Nucleotidyltransferase</keyword>
<dbReference type="PROSITE" id="PS50173">
    <property type="entry name" value="UMUC"/>
    <property type="match status" value="1"/>
</dbReference>
<sequence length="446" mass="48778">MTVPAGSGAPTLCRDCFAWARSRAPVERCPRCGSRRLAAHPELDRLSIAHLDCDAFYASVEKRDDPSLLDRPVIVGGGKRGVVSAACYVARVYGVRSAMPMFKALDACPHAVVIKPNMEKYAAAGAEVRALMREVTPLVEPLSIDEAFLDLSGTERLHGGPPAETLARLTRRIEESVGVTASIGLSYNKFLAKVASDLDKPRGFFVIGEAEVEQFLAERPVSIIWGVGRALHRTLLADGIRTVGDLQRLDERDLMRRYGSIGQRLARFSHGRDSRRVEPGSVIKSVSSETTFDTDIGAVDALRPYLWRLSEEVSGRLKRKAIAGHVVTLKLKTADFRLHTRQRRLSSPTQLADRIYRTADDLLAGEADGRKFRLIGVGVSELSGEAFADPPDLAEPALDRRRRVEAAIDAVRAKLGSEAIVKGRGLRAGTLKQTPSERGRPDDDPT</sequence>
<dbReference type="InterPro" id="IPR036775">
    <property type="entry name" value="DNA_pol_Y-fam_lit_finger_sf"/>
</dbReference>
<keyword evidence="21" id="KW-1185">Reference proteome</keyword>
<evidence type="ECO:0000256" key="18">
    <source>
        <dbReference type="SAM" id="MobiDB-lite"/>
    </source>
</evidence>
<dbReference type="Gene3D" id="1.10.150.20">
    <property type="entry name" value="5' to 3' exonuclease, C-terminal subdomain"/>
    <property type="match status" value="1"/>
</dbReference>
<dbReference type="Gene3D" id="3.30.70.270">
    <property type="match status" value="1"/>
</dbReference>
<dbReference type="CDD" id="cd03586">
    <property type="entry name" value="PolY_Pol_IV_kappa"/>
    <property type="match status" value="1"/>
</dbReference>
<dbReference type="InterPro" id="IPR001126">
    <property type="entry name" value="UmuC"/>
</dbReference>
<dbReference type="NCBIfam" id="NF002677">
    <property type="entry name" value="PRK02406.1"/>
    <property type="match status" value="1"/>
</dbReference>
<accession>A0A918XRH0</accession>
<dbReference type="GO" id="GO:0042276">
    <property type="term" value="P:error-prone translesion synthesis"/>
    <property type="evidence" value="ECO:0007669"/>
    <property type="project" value="TreeGrafter"/>
</dbReference>
<dbReference type="Pfam" id="PF11799">
    <property type="entry name" value="IMS_C"/>
    <property type="match status" value="1"/>
</dbReference>
<comment type="cofactor">
    <cofactor evidence="17">
        <name>Mg(2+)</name>
        <dbReference type="ChEBI" id="CHEBI:18420"/>
    </cofactor>
    <text evidence="17">Binds 2 magnesium ions per subunit.</text>
</comment>
<evidence type="ECO:0000256" key="12">
    <source>
        <dbReference type="ARBA" id="ARBA00022932"/>
    </source>
</evidence>
<dbReference type="HAMAP" id="MF_01113">
    <property type="entry name" value="DNApol_IV"/>
    <property type="match status" value="1"/>
</dbReference>
<evidence type="ECO:0000256" key="6">
    <source>
        <dbReference type="ARBA" id="ARBA00022679"/>
    </source>
</evidence>
<comment type="subcellular location">
    <subcellularLocation>
        <location evidence="1 17">Cytoplasm</location>
    </subcellularLocation>
</comment>
<evidence type="ECO:0000256" key="2">
    <source>
        <dbReference type="ARBA" id="ARBA00010945"/>
    </source>
</evidence>
<dbReference type="GO" id="GO:0003887">
    <property type="term" value="F:DNA-directed DNA polymerase activity"/>
    <property type="evidence" value="ECO:0007669"/>
    <property type="project" value="UniProtKB-UniRule"/>
</dbReference>
<dbReference type="NCBIfam" id="NF002751">
    <property type="entry name" value="PRK02794.1"/>
    <property type="match status" value="1"/>
</dbReference>
<keyword evidence="8 17" id="KW-0235">DNA replication</keyword>
<feature type="region of interest" description="Disordered" evidence="18">
    <location>
        <begin position="424"/>
        <end position="446"/>
    </location>
</feature>
<evidence type="ECO:0000256" key="7">
    <source>
        <dbReference type="ARBA" id="ARBA00022695"/>
    </source>
</evidence>
<dbReference type="GO" id="GO:0000287">
    <property type="term" value="F:magnesium ion binding"/>
    <property type="evidence" value="ECO:0007669"/>
    <property type="project" value="UniProtKB-UniRule"/>
</dbReference>
<dbReference type="GO" id="GO:0006281">
    <property type="term" value="P:DNA repair"/>
    <property type="evidence" value="ECO:0007669"/>
    <property type="project" value="UniProtKB-UniRule"/>
</dbReference>
<keyword evidence="11 17" id="KW-0460">Magnesium</keyword>
<evidence type="ECO:0000256" key="10">
    <source>
        <dbReference type="ARBA" id="ARBA00022763"/>
    </source>
</evidence>
<feature type="binding site" evidence="17">
    <location>
        <position position="145"/>
    </location>
    <ligand>
        <name>Mg(2+)</name>
        <dbReference type="ChEBI" id="CHEBI:18420"/>
    </ligand>
</feature>